<dbReference type="InterPro" id="IPR040676">
    <property type="entry name" value="DUF5641"/>
</dbReference>
<dbReference type="GO" id="GO:0003676">
    <property type="term" value="F:nucleic acid binding"/>
    <property type="evidence" value="ECO:0007669"/>
    <property type="project" value="InterPro"/>
</dbReference>
<evidence type="ECO:0000313" key="3">
    <source>
        <dbReference type="Proteomes" id="UP000279307"/>
    </source>
</evidence>
<organism evidence="2 3">
    <name type="scientific">Ooceraea biroi</name>
    <name type="common">Clonal raider ant</name>
    <name type="synonym">Cerapachys biroi</name>
    <dbReference type="NCBI Taxonomy" id="2015173"/>
    <lineage>
        <taxon>Eukaryota</taxon>
        <taxon>Metazoa</taxon>
        <taxon>Ecdysozoa</taxon>
        <taxon>Arthropoda</taxon>
        <taxon>Hexapoda</taxon>
        <taxon>Insecta</taxon>
        <taxon>Pterygota</taxon>
        <taxon>Neoptera</taxon>
        <taxon>Endopterygota</taxon>
        <taxon>Hymenoptera</taxon>
        <taxon>Apocrita</taxon>
        <taxon>Aculeata</taxon>
        <taxon>Formicoidea</taxon>
        <taxon>Formicidae</taxon>
        <taxon>Dorylinae</taxon>
        <taxon>Ooceraea</taxon>
    </lineage>
</organism>
<protein>
    <recommendedName>
        <fullName evidence="1">Integrase catalytic domain-containing protein</fullName>
    </recommendedName>
</protein>
<dbReference type="InterPro" id="IPR001584">
    <property type="entry name" value="Integrase_cat-core"/>
</dbReference>
<dbReference type="GO" id="GO:0015074">
    <property type="term" value="P:DNA integration"/>
    <property type="evidence" value="ECO:0007669"/>
    <property type="project" value="InterPro"/>
</dbReference>
<accession>A0A3L8D3Y3</accession>
<proteinExistence type="predicted"/>
<feature type="domain" description="Integrase catalytic" evidence="1">
    <location>
        <begin position="7"/>
        <end position="202"/>
    </location>
</feature>
<name>A0A3L8D3Y3_OOCBI</name>
<comment type="caution">
    <text evidence="2">The sequence shown here is derived from an EMBL/GenBank/DDBJ whole genome shotgun (WGS) entry which is preliminary data.</text>
</comment>
<sequence>MGQIPLAQVTPLRAFTHTGIDYASPLTLKTWKGRGAKTHKGWICVFVCLTTSAVHLEVVSDYSTDVFISTYKRFTSRRGIPHSLYSDRGTNFLGAETSLQKLFTQSTQENQHLSFLFAQDRTQWIFNPPATPHMGGKWETVVKSTKYHLRRTVGETLLTFEETTTLLTQIEAILNSRPLEPLSDDPDDVSALTPGYFLTGSDLTTIPEPSLNDLALSRLSRCQVGSLVLITDERFPPCKWPLARVLLLIPGKDGLTRVVTLKTATTTLTRPITKLALLPSPHQDQAQPT</sequence>
<dbReference type="Gene3D" id="3.30.420.10">
    <property type="entry name" value="Ribonuclease H-like superfamily/Ribonuclease H"/>
    <property type="match status" value="1"/>
</dbReference>
<dbReference type="Pfam" id="PF18701">
    <property type="entry name" value="DUF5641"/>
    <property type="match status" value="1"/>
</dbReference>
<reference evidence="2 3" key="1">
    <citation type="journal article" date="2018" name="Genome Res.">
        <title>The genomic architecture and molecular evolution of ant odorant receptors.</title>
        <authorList>
            <person name="McKenzie S.K."/>
            <person name="Kronauer D.J.C."/>
        </authorList>
    </citation>
    <scope>NUCLEOTIDE SEQUENCE [LARGE SCALE GENOMIC DNA]</scope>
    <source>
        <strain evidence="2">Clonal line C1</strain>
    </source>
</reference>
<dbReference type="EMBL" id="QOIP01000013">
    <property type="protein sequence ID" value="RLU15217.1"/>
    <property type="molecule type" value="Genomic_DNA"/>
</dbReference>
<dbReference type="PANTHER" id="PTHR47331">
    <property type="entry name" value="PHD-TYPE DOMAIN-CONTAINING PROTEIN"/>
    <property type="match status" value="1"/>
</dbReference>
<dbReference type="PROSITE" id="PS50994">
    <property type="entry name" value="INTEGRASE"/>
    <property type="match status" value="1"/>
</dbReference>
<evidence type="ECO:0000313" key="2">
    <source>
        <dbReference type="EMBL" id="RLU15217.1"/>
    </source>
</evidence>
<dbReference type="InterPro" id="IPR012337">
    <property type="entry name" value="RNaseH-like_sf"/>
</dbReference>
<evidence type="ECO:0000259" key="1">
    <source>
        <dbReference type="PROSITE" id="PS50994"/>
    </source>
</evidence>
<dbReference type="InterPro" id="IPR036397">
    <property type="entry name" value="RNaseH_sf"/>
</dbReference>
<dbReference type="Proteomes" id="UP000279307">
    <property type="component" value="Chromosome 13"/>
</dbReference>
<dbReference type="AlphaFoldDB" id="A0A3L8D3Y3"/>
<dbReference type="OrthoDB" id="5984724at2759"/>
<dbReference type="SUPFAM" id="SSF53098">
    <property type="entry name" value="Ribonuclease H-like"/>
    <property type="match status" value="1"/>
</dbReference>
<gene>
    <name evidence="2" type="ORF">DMN91_012211</name>
</gene>